<keyword evidence="3" id="KW-1185">Reference proteome</keyword>
<dbReference type="EMBL" id="CP144691">
    <property type="protein sequence ID" value="WVY95063.1"/>
    <property type="molecule type" value="Genomic_DNA"/>
</dbReference>
<evidence type="ECO:0000313" key="3">
    <source>
        <dbReference type="Proteomes" id="UP001374535"/>
    </source>
</evidence>
<dbReference type="AlphaFoldDB" id="A0AAQ3MQA4"/>
<feature type="region of interest" description="Disordered" evidence="1">
    <location>
        <begin position="205"/>
        <end position="247"/>
    </location>
</feature>
<gene>
    <name evidence="2" type="ORF">V8G54_034151</name>
</gene>
<organism evidence="2 3">
    <name type="scientific">Vigna mungo</name>
    <name type="common">Black gram</name>
    <name type="synonym">Phaseolus mungo</name>
    <dbReference type="NCBI Taxonomy" id="3915"/>
    <lineage>
        <taxon>Eukaryota</taxon>
        <taxon>Viridiplantae</taxon>
        <taxon>Streptophyta</taxon>
        <taxon>Embryophyta</taxon>
        <taxon>Tracheophyta</taxon>
        <taxon>Spermatophyta</taxon>
        <taxon>Magnoliopsida</taxon>
        <taxon>eudicotyledons</taxon>
        <taxon>Gunneridae</taxon>
        <taxon>Pentapetalae</taxon>
        <taxon>rosids</taxon>
        <taxon>fabids</taxon>
        <taxon>Fabales</taxon>
        <taxon>Fabaceae</taxon>
        <taxon>Papilionoideae</taxon>
        <taxon>50 kb inversion clade</taxon>
        <taxon>NPAAA clade</taxon>
        <taxon>indigoferoid/millettioid clade</taxon>
        <taxon>Phaseoleae</taxon>
        <taxon>Vigna</taxon>
    </lineage>
</organism>
<reference evidence="2 3" key="1">
    <citation type="journal article" date="2023" name="Life. Sci Alliance">
        <title>Evolutionary insights into 3D genome organization and epigenetic landscape of Vigna mungo.</title>
        <authorList>
            <person name="Junaid A."/>
            <person name="Singh B."/>
            <person name="Bhatia S."/>
        </authorList>
    </citation>
    <scope>NUCLEOTIDE SEQUENCE [LARGE SCALE GENOMIC DNA]</scope>
    <source>
        <strain evidence="2">Urdbean</strain>
    </source>
</reference>
<accession>A0AAQ3MQA4</accession>
<evidence type="ECO:0000256" key="1">
    <source>
        <dbReference type="SAM" id="MobiDB-lite"/>
    </source>
</evidence>
<feature type="compositionally biased region" description="Acidic residues" evidence="1">
    <location>
        <begin position="234"/>
        <end position="246"/>
    </location>
</feature>
<name>A0AAQ3MQA4_VIGMU</name>
<sequence>MRNLTTHKFLKLSFIRNEGFQFQSWLKCQGLKKFVEMADPWYPELVKVFYYNLRIIEGTLCYRVKGIDKKLTDEIWTDNLRNPEDIQDYSHYKTARMKKDDRLAVFVISWTLATTEDLYLLKAFKENIQVDWPAAISDNMLKVTRLESAMLSYCVFLSRFLFILELTALVSQNEVAEEEEEFERTLLREIKSLKFMCQGTKDDIFQNRNKEEENEDDSGEEGSTPVETTVMKEEENEDDDVAEESNSDMLLRTYLKKNKKKI</sequence>
<proteinExistence type="predicted"/>
<protein>
    <submittedName>
        <fullName evidence="2">Uncharacterized protein</fullName>
    </submittedName>
</protein>
<evidence type="ECO:0000313" key="2">
    <source>
        <dbReference type="EMBL" id="WVY95063.1"/>
    </source>
</evidence>
<dbReference type="Proteomes" id="UP001374535">
    <property type="component" value="Chromosome 10"/>
</dbReference>